<protein>
    <submittedName>
        <fullName evidence="2">Leucine-rich repeat, cysteine-containing subtype</fullName>
    </submittedName>
</protein>
<dbReference type="InterPro" id="IPR006553">
    <property type="entry name" value="Leu-rich_rpt_Cys-con_subtyp"/>
</dbReference>
<reference evidence="3" key="1">
    <citation type="submission" date="2013-09" db="EMBL/GenBank/DDBJ databases">
        <title>Corchorus olitorius genome sequencing.</title>
        <authorList>
            <person name="Alam M."/>
            <person name="Haque M.S."/>
            <person name="Islam M.S."/>
            <person name="Emdad E.M."/>
            <person name="Islam M.M."/>
            <person name="Ahmed B."/>
            <person name="Halim A."/>
            <person name="Hossen Q.M.M."/>
            <person name="Hossain M.Z."/>
            <person name="Ahmed R."/>
            <person name="Khan M.M."/>
            <person name="Islam R."/>
            <person name="Rashid M.M."/>
            <person name="Khan S.A."/>
            <person name="Rahman M.S."/>
            <person name="Alam M."/>
            <person name="Yahiya A.S."/>
            <person name="Khan M.S."/>
            <person name="Azam M.S."/>
            <person name="Haque T."/>
            <person name="Lashkar M.Z.H."/>
            <person name="Akhand A.I."/>
            <person name="Morshed G."/>
            <person name="Roy S."/>
            <person name="Uddin K.S."/>
            <person name="Rabeya T."/>
            <person name="Hossain A.S."/>
            <person name="Chowdhury A."/>
            <person name="Snigdha A.R."/>
            <person name="Mortoza M.S."/>
            <person name="Matin S.A."/>
            <person name="Hoque S.M.E."/>
            <person name="Islam M.K."/>
            <person name="Roy D.K."/>
            <person name="Haider R."/>
            <person name="Moosa M.M."/>
            <person name="Elias S.M."/>
            <person name="Hasan A.M."/>
            <person name="Jahan S."/>
            <person name="Shafiuddin M."/>
            <person name="Mahmood N."/>
            <person name="Shommy N.S."/>
        </authorList>
    </citation>
    <scope>NUCLEOTIDE SEQUENCE [LARGE SCALE GENOMIC DNA]</scope>
    <source>
        <strain evidence="3">cv. O-4</strain>
    </source>
</reference>
<dbReference type="PANTHER" id="PTHR13318">
    <property type="entry name" value="PARTNER OF PAIRED, ISOFORM B-RELATED"/>
    <property type="match status" value="1"/>
</dbReference>
<dbReference type="InterPro" id="IPR001810">
    <property type="entry name" value="F-box_dom"/>
</dbReference>
<dbReference type="PANTHER" id="PTHR13318:SF106">
    <property type="entry name" value="F-BOX_LRR-REPEAT PROTEIN 2"/>
    <property type="match status" value="1"/>
</dbReference>
<dbReference type="SMART" id="SM00367">
    <property type="entry name" value="LRR_CC"/>
    <property type="match status" value="5"/>
</dbReference>
<dbReference type="Gene3D" id="3.80.10.10">
    <property type="entry name" value="Ribonuclease Inhibitor"/>
    <property type="match status" value="2"/>
</dbReference>
<evidence type="ECO:0000259" key="1">
    <source>
        <dbReference type="Pfam" id="PF00646"/>
    </source>
</evidence>
<dbReference type="OrthoDB" id="6066220at2759"/>
<sequence length="588" mass="66042">MSDSELSDASHGDEKLPPECWQLIFKHIKEEDLKTVSLVCKNFLAYSNLIKESLDVIHPNVKMLSQHLKRFTQLKTLFLTHFQGDFNEALCEIARSGITLEAFHSLHRIFGPSTIMIKIESLRELGSNPNRNKLKVLSCDWMSNLPDNDLVVIANSFANLEELTLKGKFAEGNSPLKFPSYTDKGIESLASKLKLLKRIHLYGRDMNGVSDESVVALSMNCAFLGDFTIIIEGNHGVTEHGIGLLLRNRPNLETLCIGYIKNYSSQITIANSIRHAKALTYLWLCAMQVSDELLMTIAEAIKLPLELTIVHCKGYTVLGLLSVLSNCLTQFDTALSNFLDEDIKFLFNKDAGQLTQINISECQVTSSTFFQLLTKCCSLQHIRMESATLDVVGENNIPLPKYHKIKIFRLESGNISDELVKQFGFMFPNLEVLELSLCQGVTIQGIEAILKSCKVIRKLILESYQKTVIIKSNSDLPKVGLKVLKLATSCIDNEGLDAISKKCPQLLSVDLDHCKKVTTEGIKQMVEDNKTLRKLKVRNCDLVDYGDLLEWKLSRANLASLKKLCLGKGKFSKEQRDQFLHHGCLLVE</sequence>
<feature type="domain" description="F-box" evidence="1">
    <location>
        <begin position="15"/>
        <end position="43"/>
    </location>
</feature>
<name>A0A1R3KZ13_9ROSI</name>
<dbReference type="SUPFAM" id="SSF52047">
    <property type="entry name" value="RNI-like"/>
    <property type="match status" value="2"/>
</dbReference>
<dbReference type="SUPFAM" id="SSF81383">
    <property type="entry name" value="F-box domain"/>
    <property type="match status" value="1"/>
</dbReference>
<comment type="caution">
    <text evidence="2">The sequence shown here is derived from an EMBL/GenBank/DDBJ whole genome shotgun (WGS) entry which is preliminary data.</text>
</comment>
<dbReference type="AlphaFoldDB" id="A0A1R3KZ13"/>
<dbReference type="Proteomes" id="UP000187203">
    <property type="component" value="Unassembled WGS sequence"/>
</dbReference>
<gene>
    <name evidence="2" type="ORF">COLO4_03340</name>
</gene>
<dbReference type="GO" id="GO:0019005">
    <property type="term" value="C:SCF ubiquitin ligase complex"/>
    <property type="evidence" value="ECO:0007669"/>
    <property type="project" value="TreeGrafter"/>
</dbReference>
<dbReference type="InterPro" id="IPR036047">
    <property type="entry name" value="F-box-like_dom_sf"/>
</dbReference>
<keyword evidence="3" id="KW-1185">Reference proteome</keyword>
<proteinExistence type="predicted"/>
<evidence type="ECO:0000313" key="2">
    <source>
        <dbReference type="EMBL" id="OMP12277.1"/>
    </source>
</evidence>
<dbReference type="STRING" id="93759.A0A1R3KZ13"/>
<dbReference type="Pfam" id="PF00646">
    <property type="entry name" value="F-box"/>
    <property type="match status" value="1"/>
</dbReference>
<accession>A0A1R3KZ13</accession>
<organism evidence="2 3">
    <name type="scientific">Corchorus olitorius</name>
    <dbReference type="NCBI Taxonomy" id="93759"/>
    <lineage>
        <taxon>Eukaryota</taxon>
        <taxon>Viridiplantae</taxon>
        <taxon>Streptophyta</taxon>
        <taxon>Embryophyta</taxon>
        <taxon>Tracheophyta</taxon>
        <taxon>Spermatophyta</taxon>
        <taxon>Magnoliopsida</taxon>
        <taxon>eudicotyledons</taxon>
        <taxon>Gunneridae</taxon>
        <taxon>Pentapetalae</taxon>
        <taxon>rosids</taxon>
        <taxon>malvids</taxon>
        <taxon>Malvales</taxon>
        <taxon>Malvaceae</taxon>
        <taxon>Grewioideae</taxon>
        <taxon>Apeibeae</taxon>
        <taxon>Corchorus</taxon>
    </lineage>
</organism>
<dbReference type="EMBL" id="AWUE01009597">
    <property type="protein sequence ID" value="OMP12277.1"/>
    <property type="molecule type" value="Genomic_DNA"/>
</dbReference>
<evidence type="ECO:0000313" key="3">
    <source>
        <dbReference type="Proteomes" id="UP000187203"/>
    </source>
</evidence>
<dbReference type="InterPro" id="IPR032675">
    <property type="entry name" value="LRR_dom_sf"/>
</dbReference>
<dbReference type="GO" id="GO:0031146">
    <property type="term" value="P:SCF-dependent proteasomal ubiquitin-dependent protein catabolic process"/>
    <property type="evidence" value="ECO:0007669"/>
    <property type="project" value="TreeGrafter"/>
</dbReference>